<dbReference type="AlphaFoldDB" id="A0A5E7N767"/>
<organism evidence="1 2">
    <name type="scientific">Pseudomonas fluorescens</name>
    <dbReference type="NCBI Taxonomy" id="294"/>
    <lineage>
        <taxon>Bacteria</taxon>
        <taxon>Pseudomonadati</taxon>
        <taxon>Pseudomonadota</taxon>
        <taxon>Gammaproteobacteria</taxon>
        <taxon>Pseudomonadales</taxon>
        <taxon>Pseudomonadaceae</taxon>
        <taxon>Pseudomonas</taxon>
    </lineage>
</organism>
<dbReference type="Proteomes" id="UP000375525">
    <property type="component" value="Unassembled WGS sequence"/>
</dbReference>
<reference evidence="1 2" key="1">
    <citation type="submission" date="2019-09" db="EMBL/GenBank/DDBJ databases">
        <authorList>
            <person name="Chandra G."/>
            <person name="Truman W A."/>
        </authorList>
    </citation>
    <scope>NUCLEOTIDE SEQUENCE [LARGE SCALE GENOMIC DNA]</scope>
    <source>
        <strain evidence="1">PS880</strain>
    </source>
</reference>
<dbReference type="EMBL" id="CABVIH010000024">
    <property type="protein sequence ID" value="VVP32965.1"/>
    <property type="molecule type" value="Genomic_DNA"/>
</dbReference>
<name>A0A5E7N767_PSEFL</name>
<gene>
    <name evidence="1" type="ORF">PS880_04437</name>
</gene>
<evidence type="ECO:0000313" key="1">
    <source>
        <dbReference type="EMBL" id="VVP32965.1"/>
    </source>
</evidence>
<evidence type="ECO:0000313" key="2">
    <source>
        <dbReference type="Proteomes" id="UP000375525"/>
    </source>
</evidence>
<proteinExistence type="predicted"/>
<protein>
    <submittedName>
        <fullName evidence="1">Uncharacterized protein</fullName>
    </submittedName>
</protein>
<sequence length="74" mass="8029">MLRYVGASSARMNLGARGRLLADALLPMGVLLHAARGGRSWVIGGLTVRQGLGTINKLTGRWNSPKKDRFLCDH</sequence>
<accession>A0A5E7N767</accession>